<evidence type="ECO:0000256" key="1">
    <source>
        <dbReference type="ARBA" id="ARBA00004123"/>
    </source>
</evidence>
<keyword evidence="8" id="KW-0539">Nucleus</keyword>
<comment type="subcellular location">
    <subcellularLocation>
        <location evidence="2">Cytoplasm</location>
    </subcellularLocation>
    <subcellularLocation>
        <location evidence="1">Nucleus</location>
    </subcellularLocation>
</comment>
<evidence type="ECO:0000256" key="8">
    <source>
        <dbReference type="ARBA" id="ARBA00023242"/>
    </source>
</evidence>
<evidence type="ECO:0000256" key="2">
    <source>
        <dbReference type="ARBA" id="ARBA00004496"/>
    </source>
</evidence>
<protein>
    <recommendedName>
        <fullName evidence="5">Elongator complex protein 4</fullName>
    </recommendedName>
</protein>
<dbReference type="InterPro" id="IPR008728">
    <property type="entry name" value="Elongator_complex_protein_4"/>
</dbReference>
<feature type="compositionally biased region" description="Polar residues" evidence="9">
    <location>
        <begin position="83"/>
        <end position="92"/>
    </location>
</feature>
<dbReference type="OrthoDB" id="289162at2759"/>
<feature type="region of interest" description="Disordered" evidence="9">
    <location>
        <begin position="421"/>
        <end position="447"/>
    </location>
</feature>
<dbReference type="EMBL" id="LN890553">
    <property type="protein sequence ID" value="CUS23943.1"/>
    <property type="molecule type" value="Genomic_DNA"/>
</dbReference>
<comment type="similarity">
    <text evidence="4">Belongs to the ELP4 family.</text>
</comment>
<dbReference type="GO" id="GO:0008023">
    <property type="term" value="C:transcription elongation factor complex"/>
    <property type="evidence" value="ECO:0007669"/>
    <property type="project" value="TreeGrafter"/>
</dbReference>
<evidence type="ECO:0000256" key="5">
    <source>
        <dbReference type="ARBA" id="ARBA00020265"/>
    </source>
</evidence>
<evidence type="ECO:0000313" key="11">
    <source>
        <dbReference type="Proteomes" id="UP000236544"/>
    </source>
</evidence>
<evidence type="ECO:0000256" key="9">
    <source>
        <dbReference type="SAM" id="MobiDB-lite"/>
    </source>
</evidence>
<accession>A0A0P1KVM7</accession>
<comment type="pathway">
    <text evidence="3">tRNA modification; 5-methoxycarbonylmethyl-2-thiouridine-tRNA biosynthesis.</text>
</comment>
<keyword evidence="6" id="KW-0963">Cytoplasm</keyword>
<dbReference type="AlphaFoldDB" id="A0A0P1KVM7"/>
<evidence type="ECO:0000256" key="3">
    <source>
        <dbReference type="ARBA" id="ARBA00005043"/>
    </source>
</evidence>
<dbReference type="GO" id="GO:0005737">
    <property type="term" value="C:cytoplasm"/>
    <property type="evidence" value="ECO:0007669"/>
    <property type="project" value="UniProtKB-SubCell"/>
</dbReference>
<dbReference type="GO" id="GO:0033588">
    <property type="term" value="C:elongator holoenzyme complex"/>
    <property type="evidence" value="ECO:0007669"/>
    <property type="project" value="InterPro"/>
</dbReference>
<dbReference type="CDD" id="cd19494">
    <property type="entry name" value="Elp4"/>
    <property type="match status" value="1"/>
</dbReference>
<gene>
    <name evidence="10" type="ORF">LAQU0_S12e03532g</name>
</gene>
<proteinExistence type="inferred from homology"/>
<dbReference type="UniPathway" id="UPA00988"/>
<evidence type="ECO:0000256" key="7">
    <source>
        <dbReference type="ARBA" id="ARBA00022694"/>
    </source>
</evidence>
<feature type="region of interest" description="Disordered" evidence="9">
    <location>
        <begin position="73"/>
        <end position="92"/>
    </location>
</feature>
<evidence type="ECO:0000313" key="10">
    <source>
        <dbReference type="EMBL" id="CUS23943.1"/>
    </source>
</evidence>
<feature type="compositionally biased region" description="Polar residues" evidence="9">
    <location>
        <begin position="433"/>
        <end position="447"/>
    </location>
</feature>
<name>A0A0P1KVM7_9SACH</name>
<evidence type="ECO:0000256" key="6">
    <source>
        <dbReference type="ARBA" id="ARBA00022490"/>
    </source>
</evidence>
<dbReference type="Gene3D" id="3.40.50.300">
    <property type="entry name" value="P-loop containing nucleotide triphosphate hydrolases"/>
    <property type="match status" value="1"/>
</dbReference>
<feature type="region of interest" description="Disordered" evidence="9">
    <location>
        <begin position="1"/>
        <end position="43"/>
    </location>
</feature>
<keyword evidence="7" id="KW-0819">tRNA processing</keyword>
<sequence>MSFRKRSEVLGTPSGSPRVLSRGAGPNRIPQQPPLARGITPRDVRNVTGGISRISMTNAPELTPVISKGVELDVSHPGVRPSPATSQPATSTGCRDLDRTLGHMGLPLGQTLLIQEQGTTDFSSVLVKCFAAQGVVHNRVGGSSAFAHGNTHLVVLTLNQFFAKELPGVYQGSKKDVKRSKVSLTESKVTVQNTLESGTAPKDLKIAWRYGLNEDSTKNIKRNEADLDTYPNYSHAFDITSRLVPAPTSAELTLISPNQPLDVVLSQLQTVFQRHDKKLIRVILPNLLHPVMYPPEYSQLPVILPLLHGVRSIIKKNSERAVLIGTLSSDLYSKGGSQLVTSIENLFDAAIDLEPFPQEMSQFLERVYKSQPQKIQHGLVHLLKLPLLSDRGEMHVRRSEYAFRNGKKKFEIEAWGIPIDDSEVQDSKGGIENSDSSQSQTTVSLDF</sequence>
<reference evidence="11" key="1">
    <citation type="submission" date="2015-10" db="EMBL/GenBank/DDBJ databases">
        <authorList>
            <person name="Devillers H."/>
        </authorList>
    </citation>
    <scope>NUCLEOTIDE SEQUENCE [LARGE SCALE GENOMIC DNA]</scope>
</reference>
<evidence type="ECO:0000256" key="4">
    <source>
        <dbReference type="ARBA" id="ARBA00007573"/>
    </source>
</evidence>
<dbReference type="Pfam" id="PF05625">
    <property type="entry name" value="PAXNEB"/>
    <property type="match status" value="1"/>
</dbReference>
<organism evidence="10 11">
    <name type="scientific">Lachancea quebecensis</name>
    <dbReference type="NCBI Taxonomy" id="1654605"/>
    <lineage>
        <taxon>Eukaryota</taxon>
        <taxon>Fungi</taxon>
        <taxon>Dikarya</taxon>
        <taxon>Ascomycota</taxon>
        <taxon>Saccharomycotina</taxon>
        <taxon>Saccharomycetes</taxon>
        <taxon>Saccharomycetales</taxon>
        <taxon>Saccharomycetaceae</taxon>
        <taxon>Lachancea</taxon>
    </lineage>
</organism>
<dbReference type="GO" id="GO:0002098">
    <property type="term" value="P:tRNA wobble uridine modification"/>
    <property type="evidence" value="ECO:0007669"/>
    <property type="project" value="InterPro"/>
</dbReference>
<keyword evidence="11" id="KW-1185">Reference proteome</keyword>
<dbReference type="PANTHER" id="PTHR12896">
    <property type="entry name" value="PAX6 NEIGHBOR PROTEIN PAXNEB"/>
    <property type="match status" value="1"/>
</dbReference>
<dbReference type="Proteomes" id="UP000236544">
    <property type="component" value="Unassembled WGS sequence"/>
</dbReference>
<dbReference type="PANTHER" id="PTHR12896:SF1">
    <property type="entry name" value="ELONGATOR COMPLEX PROTEIN 4"/>
    <property type="match status" value="1"/>
</dbReference>
<dbReference type="InterPro" id="IPR027417">
    <property type="entry name" value="P-loop_NTPase"/>
</dbReference>